<dbReference type="InterPro" id="IPR042208">
    <property type="entry name" value="D-ser_dehydrat-like_sf"/>
</dbReference>
<dbReference type="SMART" id="SM01119">
    <property type="entry name" value="D-ser_dehydrat"/>
    <property type="match status" value="1"/>
</dbReference>
<protein>
    <submittedName>
        <fullName evidence="4">Alanine racemase</fullName>
        <ecNumber evidence="4">5.1.1.1</ecNumber>
    </submittedName>
</protein>
<dbReference type="InterPro" id="IPR029066">
    <property type="entry name" value="PLP-binding_barrel"/>
</dbReference>
<keyword evidence="4" id="KW-0413">Isomerase</keyword>
<reference evidence="4 5" key="1">
    <citation type="submission" date="2023-05" db="EMBL/GenBank/DDBJ databases">
        <authorList>
            <person name="Guo Y."/>
        </authorList>
    </citation>
    <scope>NUCLEOTIDE SEQUENCE [LARGE SCALE GENOMIC DNA]</scope>
    <source>
        <strain evidence="4 5">GR2756</strain>
    </source>
</reference>
<dbReference type="InterPro" id="IPR001608">
    <property type="entry name" value="Ala_racemase_N"/>
</dbReference>
<dbReference type="Pfam" id="PF01168">
    <property type="entry name" value="Ala_racemase_N"/>
    <property type="match status" value="1"/>
</dbReference>
<dbReference type="SUPFAM" id="SSF51419">
    <property type="entry name" value="PLP-binding barrel"/>
    <property type="match status" value="1"/>
</dbReference>
<accession>A0ABU3Q6C5</accession>
<dbReference type="EC" id="5.1.1.1" evidence="4"/>
<dbReference type="InterPro" id="IPR026956">
    <property type="entry name" value="D-ser_dehydrat-like_dom"/>
</dbReference>
<dbReference type="Gene3D" id="2.40.37.20">
    <property type="entry name" value="D-serine dehydratase-like domain"/>
    <property type="match status" value="1"/>
</dbReference>
<gene>
    <name evidence="4" type="ORF">RQX22_05900</name>
</gene>
<keyword evidence="2" id="KW-0456">Lyase</keyword>
<sequence length="433" mass="47853">MTKESLVLRDPFDQNPLDWTHKGIPPVAEGLSRAAIRDLNLHLFTDDFLFPTAVLQQPILEANSRWMMNFLRRFGADFAPHGKTTMSPDLMNMQLRDGAWGLTAATVHHVRAYRRWGIRRIILANQLIGDGETRWIARELLDDADFDFYCLVDSAEAARNIAACLRQQGLKRPLNLLLEVGAKGGRAGVRSVDQGMEVAAAVAGLPELALRGVETFEGLFQTAPDGDQRARRMLDMVVALAGRCVQDTLFAPGEILLTGGGSGLFDLATEILANHDVGRTVRVVIRSGCYLVHDDGMYKMLFEKLRRRIGPCPELEGGLKSALQVWARVQSKPEPGRMICALGKRDIGEDCGPPMLVGRLKRGDQIVQPPPPGHVVTGLNDQHAYVEGPCEDFAIGDLVAFGVSHPCTTFDKWRSLLVVDGDHRVIDVIRTYF</sequence>
<comment type="similarity">
    <text evidence="1">Belongs to the DSD1 family.</text>
</comment>
<dbReference type="InterPro" id="IPR051466">
    <property type="entry name" value="D-amino_acid_metab_enzyme"/>
</dbReference>
<dbReference type="PANTHER" id="PTHR28004:SF8">
    <property type="entry name" value="D-SERINE DEAMINASE"/>
    <property type="match status" value="1"/>
</dbReference>
<dbReference type="Proteomes" id="UP001259572">
    <property type="component" value="Unassembled WGS sequence"/>
</dbReference>
<proteinExistence type="inferred from homology"/>
<keyword evidence="5" id="KW-1185">Reference proteome</keyword>
<evidence type="ECO:0000313" key="4">
    <source>
        <dbReference type="EMBL" id="MDT9598480.1"/>
    </source>
</evidence>
<dbReference type="GO" id="GO:0008784">
    <property type="term" value="F:alanine racemase activity"/>
    <property type="evidence" value="ECO:0007669"/>
    <property type="project" value="UniProtKB-EC"/>
</dbReference>
<dbReference type="RefSeq" id="WP_315724521.1">
    <property type="nucleotide sequence ID" value="NZ_JAVUPU010000002.1"/>
</dbReference>
<dbReference type="PANTHER" id="PTHR28004">
    <property type="entry name" value="ZGC:162816-RELATED"/>
    <property type="match status" value="1"/>
</dbReference>
<evidence type="ECO:0000313" key="5">
    <source>
        <dbReference type="Proteomes" id="UP001259572"/>
    </source>
</evidence>
<evidence type="ECO:0000259" key="3">
    <source>
        <dbReference type="SMART" id="SM01119"/>
    </source>
</evidence>
<organism evidence="4 5">
    <name type="scientific">Sphingosinicella rhizophila</name>
    <dbReference type="NCBI Taxonomy" id="3050082"/>
    <lineage>
        <taxon>Bacteria</taxon>
        <taxon>Pseudomonadati</taxon>
        <taxon>Pseudomonadota</taxon>
        <taxon>Alphaproteobacteria</taxon>
        <taxon>Sphingomonadales</taxon>
        <taxon>Sphingosinicellaceae</taxon>
        <taxon>Sphingosinicella</taxon>
    </lineage>
</organism>
<evidence type="ECO:0000256" key="2">
    <source>
        <dbReference type="ARBA" id="ARBA00023239"/>
    </source>
</evidence>
<comment type="caution">
    <text evidence="4">The sequence shown here is derived from an EMBL/GenBank/DDBJ whole genome shotgun (WGS) entry which is preliminary data.</text>
</comment>
<dbReference type="Pfam" id="PF14031">
    <property type="entry name" value="D-ser_dehydrat"/>
    <property type="match status" value="1"/>
</dbReference>
<feature type="domain" description="D-serine dehydratase-like" evidence="3">
    <location>
        <begin position="322"/>
        <end position="420"/>
    </location>
</feature>
<dbReference type="EMBL" id="JAVUPU010000002">
    <property type="protein sequence ID" value="MDT9598480.1"/>
    <property type="molecule type" value="Genomic_DNA"/>
</dbReference>
<evidence type="ECO:0000256" key="1">
    <source>
        <dbReference type="ARBA" id="ARBA00005323"/>
    </source>
</evidence>
<name>A0ABU3Q6C5_9SPHN</name>
<dbReference type="Gene3D" id="3.20.20.10">
    <property type="entry name" value="Alanine racemase"/>
    <property type="match status" value="1"/>
</dbReference>